<evidence type="ECO:0008006" key="4">
    <source>
        <dbReference type="Google" id="ProtNLM"/>
    </source>
</evidence>
<feature type="region of interest" description="Disordered" evidence="1">
    <location>
        <begin position="1"/>
        <end position="34"/>
    </location>
</feature>
<feature type="compositionally biased region" description="Polar residues" evidence="1">
    <location>
        <begin position="23"/>
        <end position="34"/>
    </location>
</feature>
<organism evidence="2 3">
    <name type="scientific">Candidatus Roizmanbacteria bacterium RIFCSPHIGHO2_02_FULL_38_11</name>
    <dbReference type="NCBI Taxonomy" id="1802039"/>
    <lineage>
        <taxon>Bacteria</taxon>
        <taxon>Candidatus Roizmaniibacteriota</taxon>
    </lineage>
</organism>
<evidence type="ECO:0000313" key="3">
    <source>
        <dbReference type="Proteomes" id="UP000177913"/>
    </source>
</evidence>
<feature type="compositionally biased region" description="Basic and acidic residues" evidence="1">
    <location>
        <begin position="50"/>
        <end position="77"/>
    </location>
</feature>
<protein>
    <recommendedName>
        <fullName evidence="4">DUF2188 domain-containing protein</fullName>
    </recommendedName>
</protein>
<dbReference type="Proteomes" id="UP000177913">
    <property type="component" value="Unassembled WGS sequence"/>
</dbReference>
<dbReference type="EMBL" id="MFZO01000013">
    <property type="protein sequence ID" value="OGK25272.1"/>
    <property type="molecule type" value="Genomic_DNA"/>
</dbReference>
<feature type="region of interest" description="Disordered" evidence="1">
    <location>
        <begin position="47"/>
        <end position="77"/>
    </location>
</feature>
<name>A0A1F7H3J9_9BACT</name>
<dbReference type="InterPro" id="IPR018691">
    <property type="entry name" value="DUF2188"/>
</dbReference>
<proteinExistence type="predicted"/>
<gene>
    <name evidence="2" type="ORF">A3C25_00440</name>
</gene>
<comment type="caution">
    <text evidence="2">The sequence shown here is derived from an EMBL/GenBank/DDBJ whole genome shotgun (WGS) entry which is preliminary data.</text>
</comment>
<evidence type="ECO:0000313" key="2">
    <source>
        <dbReference type="EMBL" id="OGK25272.1"/>
    </source>
</evidence>
<reference evidence="2 3" key="1">
    <citation type="journal article" date="2016" name="Nat. Commun.">
        <title>Thousands of microbial genomes shed light on interconnected biogeochemical processes in an aquifer system.</title>
        <authorList>
            <person name="Anantharaman K."/>
            <person name="Brown C.T."/>
            <person name="Hug L.A."/>
            <person name="Sharon I."/>
            <person name="Castelle C.J."/>
            <person name="Probst A.J."/>
            <person name="Thomas B.C."/>
            <person name="Singh A."/>
            <person name="Wilkins M.J."/>
            <person name="Karaoz U."/>
            <person name="Brodie E.L."/>
            <person name="Williams K.H."/>
            <person name="Hubbard S.S."/>
            <person name="Banfield J.F."/>
        </authorList>
    </citation>
    <scope>NUCLEOTIDE SEQUENCE [LARGE SCALE GENOMIC DNA]</scope>
</reference>
<dbReference type="AlphaFoldDB" id="A0A1F7H3J9"/>
<dbReference type="Pfam" id="PF09954">
    <property type="entry name" value="DUF2188"/>
    <property type="match status" value="1"/>
</dbReference>
<sequence>MAKSNQHVVPHQGDWAVRGEGNSKVTSIHPTQSSAYDAAREIAINNKSEVVTHRPDGTIRDKDSFGNDPYPPKDKRN</sequence>
<evidence type="ECO:0000256" key="1">
    <source>
        <dbReference type="SAM" id="MobiDB-lite"/>
    </source>
</evidence>
<accession>A0A1F7H3J9</accession>